<dbReference type="InterPro" id="IPR000700">
    <property type="entry name" value="PAS-assoc_C"/>
</dbReference>
<dbReference type="InterPro" id="IPR011102">
    <property type="entry name" value="Sig_transdc_His_kinase_HWE"/>
</dbReference>
<keyword evidence="5" id="KW-0597">Phosphoprotein</keyword>
<keyword evidence="6" id="KW-0716">Sensory transduction</keyword>
<comment type="caution">
    <text evidence="19">The sequence shown here is derived from an EMBL/GenBank/DDBJ whole genome shotgun (WGS) entry which is preliminary data.</text>
</comment>
<evidence type="ECO:0000256" key="13">
    <source>
        <dbReference type="ARBA" id="ARBA00022840"/>
    </source>
</evidence>
<proteinExistence type="predicted"/>
<dbReference type="SUPFAM" id="SSF55785">
    <property type="entry name" value="PYP-like sensor domain (PAS domain)"/>
    <property type="match status" value="1"/>
</dbReference>
<dbReference type="Pfam" id="PF07536">
    <property type="entry name" value="HWE_HK"/>
    <property type="match status" value="1"/>
</dbReference>
<dbReference type="InterPro" id="IPR000014">
    <property type="entry name" value="PAS"/>
</dbReference>
<dbReference type="InterPro" id="IPR035965">
    <property type="entry name" value="PAS-like_dom_sf"/>
</dbReference>
<dbReference type="PANTHER" id="PTHR41523">
    <property type="entry name" value="TWO-COMPONENT SYSTEM SENSOR PROTEIN"/>
    <property type="match status" value="1"/>
</dbReference>
<evidence type="ECO:0000256" key="16">
    <source>
        <dbReference type="ARBA" id="ARBA00023170"/>
    </source>
</evidence>
<gene>
    <name evidence="19" type="ORF">ACFOHH_18445</name>
</gene>
<dbReference type="RefSeq" id="WP_257315473.1">
    <property type="nucleotide sequence ID" value="NZ_JANFDG010000012.1"/>
</dbReference>
<keyword evidence="12" id="KW-0418">Kinase</keyword>
<evidence type="ECO:0000256" key="8">
    <source>
        <dbReference type="ARBA" id="ARBA00022643"/>
    </source>
</evidence>
<keyword evidence="11" id="KW-0547">Nucleotide-binding</keyword>
<keyword evidence="9" id="KW-0808">Transferase</keyword>
<evidence type="ECO:0000256" key="4">
    <source>
        <dbReference type="ARBA" id="ARBA00022543"/>
    </source>
</evidence>
<keyword evidence="13" id="KW-0067">ATP-binding</keyword>
<dbReference type="PROSITE" id="PS50112">
    <property type="entry name" value="PAS"/>
    <property type="match status" value="1"/>
</dbReference>
<keyword evidence="14" id="KW-0157">Chromophore</keyword>
<evidence type="ECO:0000256" key="2">
    <source>
        <dbReference type="ARBA" id="ARBA00012438"/>
    </source>
</evidence>
<evidence type="ECO:0000256" key="5">
    <source>
        <dbReference type="ARBA" id="ARBA00022553"/>
    </source>
</evidence>
<dbReference type="Proteomes" id="UP001595377">
    <property type="component" value="Unassembled WGS sequence"/>
</dbReference>
<dbReference type="Gene3D" id="3.30.450.20">
    <property type="entry name" value="PAS domain"/>
    <property type="match status" value="1"/>
</dbReference>
<dbReference type="SMART" id="SM00086">
    <property type="entry name" value="PAC"/>
    <property type="match status" value="1"/>
</dbReference>
<evidence type="ECO:0000256" key="14">
    <source>
        <dbReference type="ARBA" id="ARBA00022991"/>
    </source>
</evidence>
<keyword evidence="20" id="KW-1185">Reference proteome</keyword>
<evidence type="ECO:0000256" key="6">
    <source>
        <dbReference type="ARBA" id="ARBA00022606"/>
    </source>
</evidence>
<dbReference type="EC" id="2.7.13.3" evidence="2"/>
<keyword evidence="16" id="KW-0675">Receptor</keyword>
<dbReference type="InterPro" id="IPR036890">
    <property type="entry name" value="HATPase_C_sf"/>
</dbReference>
<protein>
    <recommendedName>
        <fullName evidence="3">Blue-light-activated histidine kinase</fullName>
        <ecNumber evidence="2">2.7.13.3</ecNumber>
    </recommendedName>
</protein>
<evidence type="ECO:0000259" key="18">
    <source>
        <dbReference type="PROSITE" id="PS50113"/>
    </source>
</evidence>
<keyword evidence="15" id="KW-0843">Virulence</keyword>
<evidence type="ECO:0000259" key="17">
    <source>
        <dbReference type="PROSITE" id="PS50112"/>
    </source>
</evidence>
<dbReference type="InterPro" id="IPR001610">
    <property type="entry name" value="PAC"/>
</dbReference>
<dbReference type="SMART" id="SM00911">
    <property type="entry name" value="HWE_HK"/>
    <property type="match status" value="1"/>
</dbReference>
<dbReference type="Pfam" id="PF00989">
    <property type="entry name" value="PAS"/>
    <property type="match status" value="1"/>
</dbReference>
<keyword evidence="8" id="KW-0288">FMN</keyword>
<feature type="domain" description="PAC" evidence="18">
    <location>
        <begin position="100"/>
        <end position="152"/>
    </location>
</feature>
<dbReference type="CDD" id="cd00130">
    <property type="entry name" value="PAS"/>
    <property type="match status" value="1"/>
</dbReference>
<keyword evidence="7" id="KW-0285">Flavoprotein</keyword>
<accession>A0ABV7DL25</accession>
<dbReference type="NCBIfam" id="TIGR00229">
    <property type="entry name" value="sensory_box"/>
    <property type="match status" value="1"/>
</dbReference>
<sequence length="350" mass="38116">MGQNVPISGQAGVPTLPDEHVRRAREASAWLQAVVENSDDAILSKTLDGIITTWNRGAERLFGFTAEEAVGQHITIVIPQDRRAEEEDILRRLRSGERVDHFETVRRRKDGELVEVSLTVSPVRNEAGEILGASKIARDITEQKRARAQQAILLREMNHRVKNLFSLAAGLLSLSARKSETVEQLASDLGARLHALARAHDLILPDHNREVTTAPRTTTFSALVQSILAPHRQEDDPRIVVTGADAALAGDALTSIALLLHELTTNAVKYGALSVPDGRLSVRLAVEGGELRVFWEETNAPPSDAASRRQGFGTTLEQAALRGIGGTISRDWRDGGVSIALAIPLDRLVH</sequence>
<evidence type="ECO:0000256" key="3">
    <source>
        <dbReference type="ARBA" id="ARBA00021740"/>
    </source>
</evidence>
<evidence type="ECO:0000256" key="11">
    <source>
        <dbReference type="ARBA" id="ARBA00022741"/>
    </source>
</evidence>
<evidence type="ECO:0000256" key="15">
    <source>
        <dbReference type="ARBA" id="ARBA00023026"/>
    </source>
</evidence>
<evidence type="ECO:0000313" key="20">
    <source>
        <dbReference type="Proteomes" id="UP001595377"/>
    </source>
</evidence>
<comment type="catalytic activity">
    <reaction evidence="1">
        <text>ATP + protein L-histidine = ADP + protein N-phospho-L-histidine.</text>
        <dbReference type="EC" id="2.7.13.3"/>
    </reaction>
</comment>
<name>A0ABV7DL25_9HYPH</name>
<dbReference type="PANTHER" id="PTHR41523:SF8">
    <property type="entry name" value="ETHYLENE RESPONSE SENSOR PROTEIN"/>
    <property type="match status" value="1"/>
</dbReference>
<evidence type="ECO:0000256" key="12">
    <source>
        <dbReference type="ARBA" id="ARBA00022777"/>
    </source>
</evidence>
<dbReference type="Gene3D" id="3.30.565.10">
    <property type="entry name" value="Histidine kinase-like ATPase, C-terminal domain"/>
    <property type="match status" value="1"/>
</dbReference>
<dbReference type="PROSITE" id="PS50113">
    <property type="entry name" value="PAC"/>
    <property type="match status" value="1"/>
</dbReference>
<evidence type="ECO:0000256" key="7">
    <source>
        <dbReference type="ARBA" id="ARBA00022630"/>
    </source>
</evidence>
<dbReference type="EMBL" id="JBHRSP010000032">
    <property type="protein sequence ID" value="MFC3075095.1"/>
    <property type="molecule type" value="Genomic_DNA"/>
</dbReference>
<evidence type="ECO:0000256" key="10">
    <source>
        <dbReference type="ARBA" id="ARBA00022737"/>
    </source>
</evidence>
<evidence type="ECO:0000256" key="9">
    <source>
        <dbReference type="ARBA" id="ARBA00022679"/>
    </source>
</evidence>
<dbReference type="SMART" id="SM00091">
    <property type="entry name" value="PAS"/>
    <property type="match status" value="1"/>
</dbReference>
<dbReference type="SUPFAM" id="SSF55874">
    <property type="entry name" value="ATPase domain of HSP90 chaperone/DNA topoisomerase II/histidine kinase"/>
    <property type="match status" value="1"/>
</dbReference>
<evidence type="ECO:0000313" key="19">
    <source>
        <dbReference type="EMBL" id="MFC3075095.1"/>
    </source>
</evidence>
<feature type="domain" description="PAS" evidence="17">
    <location>
        <begin position="27"/>
        <end position="96"/>
    </location>
</feature>
<keyword evidence="10" id="KW-0677">Repeat</keyword>
<dbReference type="InterPro" id="IPR013767">
    <property type="entry name" value="PAS_fold"/>
</dbReference>
<reference evidence="20" key="1">
    <citation type="journal article" date="2019" name="Int. J. Syst. Evol. Microbiol.">
        <title>The Global Catalogue of Microorganisms (GCM) 10K type strain sequencing project: providing services to taxonomists for standard genome sequencing and annotation.</title>
        <authorList>
            <consortium name="The Broad Institute Genomics Platform"/>
            <consortium name="The Broad Institute Genome Sequencing Center for Infectious Disease"/>
            <person name="Wu L."/>
            <person name="Ma J."/>
        </authorList>
    </citation>
    <scope>NUCLEOTIDE SEQUENCE [LARGE SCALE GENOMIC DNA]</scope>
    <source>
        <strain evidence="20">KCTC 52677</strain>
    </source>
</reference>
<evidence type="ECO:0000256" key="1">
    <source>
        <dbReference type="ARBA" id="ARBA00000085"/>
    </source>
</evidence>
<keyword evidence="4" id="KW-0600">Photoreceptor protein</keyword>
<organism evidence="19 20">
    <name type="scientific">Shinella pollutisoli</name>
    <dbReference type="NCBI Taxonomy" id="2250594"/>
    <lineage>
        <taxon>Bacteria</taxon>
        <taxon>Pseudomonadati</taxon>
        <taxon>Pseudomonadota</taxon>
        <taxon>Alphaproteobacteria</taxon>
        <taxon>Hyphomicrobiales</taxon>
        <taxon>Rhizobiaceae</taxon>
        <taxon>Shinella</taxon>
    </lineage>
</organism>